<dbReference type="InterPro" id="IPR036974">
    <property type="entry name" value="PUA_sf"/>
</dbReference>
<proteinExistence type="inferred from homology"/>
<dbReference type="InterPro" id="IPR032819">
    <property type="entry name" value="TruB_C"/>
</dbReference>
<feature type="binding site" evidence="5">
    <location>
        <position position="179"/>
    </location>
    <ligand>
        <name>substrate</name>
    </ligand>
</feature>
<dbReference type="InterPro" id="IPR002501">
    <property type="entry name" value="PsdUridine_synth_N"/>
</dbReference>
<dbReference type="PANTHER" id="PTHR13767:SF2">
    <property type="entry name" value="PSEUDOURIDYLATE SYNTHASE TRUB1"/>
    <property type="match status" value="1"/>
</dbReference>
<protein>
    <recommendedName>
        <fullName evidence="5">tRNA pseudouridine synthase B</fullName>
        <ecNumber evidence="5">5.4.99.25</ecNumber>
    </recommendedName>
    <alternativeName>
        <fullName evidence="5">tRNA pseudouridine(55) synthase</fullName>
        <shortName evidence="5">Psi55 synthase</shortName>
    </alternativeName>
    <alternativeName>
        <fullName evidence="5">tRNA pseudouridylate synthase</fullName>
    </alternativeName>
    <alternativeName>
        <fullName evidence="5">tRNA-uridine isomerase</fullName>
    </alternativeName>
</protein>
<dbReference type="Gene3D" id="3.30.2350.10">
    <property type="entry name" value="Pseudouridine synthase"/>
    <property type="match status" value="1"/>
</dbReference>
<evidence type="ECO:0000313" key="9">
    <source>
        <dbReference type="EMBL" id="VFP84438.1"/>
    </source>
</evidence>
<dbReference type="InterPro" id="IPR015947">
    <property type="entry name" value="PUA-like_sf"/>
</dbReference>
<evidence type="ECO:0000313" key="10">
    <source>
        <dbReference type="Proteomes" id="UP000294418"/>
    </source>
</evidence>
<gene>
    <name evidence="5 9" type="primary">truB</name>
    <name evidence="9" type="ORF">ERCILAFE3058_529</name>
</gene>
<dbReference type="InterPro" id="IPR020103">
    <property type="entry name" value="PsdUridine_synth_cat_dom_sf"/>
</dbReference>
<evidence type="ECO:0000256" key="1">
    <source>
        <dbReference type="ARBA" id="ARBA00000385"/>
    </source>
</evidence>
<accession>A0A451DD86</accession>
<dbReference type="GO" id="GO:1990481">
    <property type="term" value="P:mRNA pseudouridine synthesis"/>
    <property type="evidence" value="ECO:0007669"/>
    <property type="project" value="TreeGrafter"/>
</dbReference>
<feature type="binding site" evidence="5">
    <location>
        <position position="76"/>
    </location>
    <ligand>
        <name>substrate</name>
    </ligand>
</feature>
<dbReference type="Gene3D" id="2.30.130.10">
    <property type="entry name" value="PUA domain"/>
    <property type="match status" value="1"/>
</dbReference>
<comment type="similarity">
    <text evidence="2 5">Belongs to the pseudouridine synthase TruB family. Type 1 subfamily.</text>
</comment>
<reference evidence="9 10" key="1">
    <citation type="submission" date="2019-02" db="EMBL/GenBank/DDBJ databases">
        <authorList>
            <person name="Manzano-Marin A."/>
            <person name="Manzano-Marin A."/>
        </authorList>
    </citation>
    <scope>NUCLEOTIDE SEQUENCE [LARGE SCALE GENOMIC DNA]</scope>
    <source>
        <strain evidence="9 10">ErCilaricifoliae</strain>
    </source>
</reference>
<dbReference type="InterPro" id="IPR015240">
    <property type="entry name" value="tRNA_sdUridine_synth_fam1_C"/>
</dbReference>
<dbReference type="CDD" id="cd02573">
    <property type="entry name" value="PseudoU_synth_EcTruB"/>
    <property type="match status" value="1"/>
</dbReference>
<dbReference type="GO" id="GO:0003723">
    <property type="term" value="F:RNA binding"/>
    <property type="evidence" value="ECO:0007669"/>
    <property type="project" value="InterPro"/>
</dbReference>
<dbReference type="AlphaFoldDB" id="A0A451DD86"/>
<evidence type="ECO:0000259" key="8">
    <source>
        <dbReference type="Pfam" id="PF16198"/>
    </source>
</evidence>
<evidence type="ECO:0000256" key="2">
    <source>
        <dbReference type="ARBA" id="ARBA00005642"/>
    </source>
</evidence>
<dbReference type="OrthoDB" id="9802309at2"/>
<keyword evidence="3 5" id="KW-0819">tRNA processing</keyword>
<keyword evidence="4 5" id="KW-0413">Isomerase</keyword>
<dbReference type="Pfam" id="PF16198">
    <property type="entry name" value="TruB_C_2"/>
    <property type="match status" value="1"/>
</dbReference>
<evidence type="ECO:0000256" key="4">
    <source>
        <dbReference type="ARBA" id="ARBA00023235"/>
    </source>
</evidence>
<feature type="active site" description="Nucleophile" evidence="5">
    <location>
        <position position="48"/>
    </location>
</feature>
<dbReference type="SUPFAM" id="SSF55120">
    <property type="entry name" value="Pseudouridine synthase"/>
    <property type="match status" value="1"/>
</dbReference>
<evidence type="ECO:0000256" key="5">
    <source>
        <dbReference type="HAMAP-Rule" id="MF_01080"/>
    </source>
</evidence>
<feature type="domain" description="tRNA pseudouridylate synthase B C-terminal" evidence="8">
    <location>
        <begin position="181"/>
        <end position="248"/>
    </location>
</feature>
<organism evidence="9 10">
    <name type="scientific">Candidatus Erwinia haradaeae</name>
    <dbReference type="NCBI Taxonomy" id="1922217"/>
    <lineage>
        <taxon>Bacteria</taxon>
        <taxon>Pseudomonadati</taxon>
        <taxon>Pseudomonadota</taxon>
        <taxon>Gammaproteobacteria</taxon>
        <taxon>Enterobacterales</taxon>
        <taxon>Erwiniaceae</taxon>
        <taxon>Erwinia</taxon>
    </lineage>
</organism>
<name>A0A451DD86_9GAMM</name>
<dbReference type="GO" id="GO:0160148">
    <property type="term" value="F:tRNA pseudouridine(55) synthase activity"/>
    <property type="evidence" value="ECO:0007669"/>
    <property type="project" value="UniProtKB-EC"/>
</dbReference>
<evidence type="ECO:0000256" key="3">
    <source>
        <dbReference type="ARBA" id="ARBA00022694"/>
    </source>
</evidence>
<dbReference type="InterPro" id="IPR014780">
    <property type="entry name" value="tRNA_psdUridine_synth_TruB"/>
</dbReference>
<dbReference type="CDD" id="cd21152">
    <property type="entry name" value="PUA_TruB_bacterial"/>
    <property type="match status" value="1"/>
</dbReference>
<feature type="domain" description="Pseudouridine synthase II N-terminal" evidence="6">
    <location>
        <begin position="34"/>
        <end position="180"/>
    </location>
</feature>
<feature type="binding site" evidence="5">
    <location>
        <position position="200"/>
    </location>
    <ligand>
        <name>substrate</name>
    </ligand>
</feature>
<dbReference type="GO" id="GO:0031119">
    <property type="term" value="P:tRNA pseudouridine synthesis"/>
    <property type="evidence" value="ECO:0007669"/>
    <property type="project" value="UniProtKB-UniRule"/>
</dbReference>
<feature type="domain" description="tRNA pseudouridine synthase II TruB subfamily 1 C-terminal" evidence="7">
    <location>
        <begin position="252"/>
        <end position="309"/>
    </location>
</feature>
<sequence length="310" mass="35271">MKIITNIRRSIHGVLLLDKASGTSSNQELQQVKYLYQANHAGHTGSLDPLATGMLPICFGEATKFSQYLLDADKEYRVIARLGQRTNTSDAGGVLLSERPVRFSSERLKEVLDNFRGEIQQIPSMYSAIKYQGRKLYEYAREGIHVPRQSRRVKVHILRCMRYEGSELELELRVSKGTYIRTIIEDIGEQLGCGAHVIYLRRTQVSHYPKERMITLESLRLLVDQAQQFGFIQHSFIDSLLMPIDSPVSVYPSVNLQNVIAKNFKQGKQIRLTELFTNGLVRVTEGEERKFIGIAKMTCDGLLVPIRVVI</sequence>
<dbReference type="HAMAP" id="MF_01080">
    <property type="entry name" value="TruB_bact"/>
    <property type="match status" value="1"/>
</dbReference>
<evidence type="ECO:0000259" key="7">
    <source>
        <dbReference type="Pfam" id="PF09157"/>
    </source>
</evidence>
<dbReference type="EMBL" id="LR217720">
    <property type="protein sequence ID" value="VFP84438.1"/>
    <property type="molecule type" value="Genomic_DNA"/>
</dbReference>
<dbReference type="PANTHER" id="PTHR13767">
    <property type="entry name" value="TRNA-PSEUDOURIDINE SYNTHASE"/>
    <property type="match status" value="1"/>
</dbReference>
<dbReference type="SUPFAM" id="SSF88697">
    <property type="entry name" value="PUA domain-like"/>
    <property type="match status" value="1"/>
</dbReference>
<dbReference type="Pfam" id="PF01509">
    <property type="entry name" value="TruB_N"/>
    <property type="match status" value="1"/>
</dbReference>
<comment type="catalytic activity">
    <reaction evidence="1 5">
        <text>uridine(55) in tRNA = pseudouridine(55) in tRNA</text>
        <dbReference type="Rhea" id="RHEA:42532"/>
        <dbReference type="Rhea" id="RHEA-COMP:10101"/>
        <dbReference type="Rhea" id="RHEA-COMP:10102"/>
        <dbReference type="ChEBI" id="CHEBI:65314"/>
        <dbReference type="ChEBI" id="CHEBI:65315"/>
        <dbReference type="EC" id="5.4.99.25"/>
    </reaction>
</comment>
<comment type="function">
    <text evidence="5">Responsible for synthesis of pseudouridine from uracil-55 in the psi GC loop of transfer RNAs.</text>
</comment>
<dbReference type="Pfam" id="PF09157">
    <property type="entry name" value="TruB-C_2"/>
    <property type="match status" value="1"/>
</dbReference>
<evidence type="ECO:0000259" key="6">
    <source>
        <dbReference type="Pfam" id="PF01509"/>
    </source>
</evidence>
<dbReference type="FunFam" id="3.30.2350.10:FF:000003">
    <property type="entry name" value="tRNA pseudouridine synthase B"/>
    <property type="match status" value="1"/>
</dbReference>
<dbReference type="EC" id="5.4.99.25" evidence="5"/>
<dbReference type="Proteomes" id="UP000294418">
    <property type="component" value="Chromosome"/>
</dbReference>
<dbReference type="RefSeq" id="WP_157989901.1">
    <property type="nucleotide sequence ID" value="NZ_LR217720.1"/>
</dbReference>
<feature type="binding site" evidence="5">
    <location>
        <position position="43"/>
    </location>
    <ligand>
        <name>substrate</name>
    </ligand>
</feature>
<dbReference type="NCBIfam" id="TIGR00431">
    <property type="entry name" value="TruB"/>
    <property type="match status" value="1"/>
</dbReference>